<evidence type="ECO:0000256" key="1">
    <source>
        <dbReference type="SAM" id="MobiDB-lite"/>
    </source>
</evidence>
<dbReference type="Gene3D" id="3.40.50.300">
    <property type="entry name" value="P-loop containing nucleotide triphosphate hydrolases"/>
    <property type="match status" value="1"/>
</dbReference>
<reference evidence="2 3" key="1">
    <citation type="submission" date="2020-04" db="EMBL/GenBank/DDBJ databases">
        <authorList>
            <person name="Laetsch R D."/>
            <person name="Stevens L."/>
            <person name="Kumar S."/>
            <person name="Blaxter L. M."/>
        </authorList>
    </citation>
    <scope>NUCLEOTIDE SEQUENCE [LARGE SCALE GENOMIC DNA]</scope>
</reference>
<evidence type="ECO:0000313" key="3">
    <source>
        <dbReference type="Proteomes" id="UP000494206"/>
    </source>
</evidence>
<feature type="region of interest" description="Disordered" evidence="1">
    <location>
        <begin position="1"/>
        <end position="35"/>
    </location>
</feature>
<dbReference type="OrthoDB" id="5853768at2759"/>
<feature type="region of interest" description="Disordered" evidence="1">
    <location>
        <begin position="148"/>
        <end position="169"/>
    </location>
</feature>
<proteinExistence type="predicted"/>
<dbReference type="PANTHER" id="PTHR36935">
    <property type="entry name" value="PROTEIN CBG00261"/>
    <property type="match status" value="1"/>
</dbReference>
<protein>
    <submittedName>
        <fullName evidence="2">Uncharacterized protein</fullName>
    </submittedName>
</protein>
<dbReference type="AlphaFoldDB" id="A0A8S1EFZ6"/>
<dbReference type="Proteomes" id="UP000494206">
    <property type="component" value="Unassembled WGS sequence"/>
</dbReference>
<sequence>MTDFIVEKMEEDNVEPSDASEDQMTNQKSDSKGERSVVLLGTKHKDVFFKQLCNAAEKYERHVHYQDVHYLTVDHMGTEQVIEVSDPGLGRTGGREMALRVADYVILYYSSMSIESLQAIQKLSSSLQVRKNMPILILCDSDEILMNDETSSANTSSTSEGYESDEREGMKRHFSMEQIRKSLDDTHLAIDQGEKLAEELGSKSSYMKISSSNLDDARKVLTHIVLSLNKSAPQRGRRKSLIKDILRSSKNKESLEPSSIQSDNNKKRKSVDESKVCIIM</sequence>
<dbReference type="InterPro" id="IPR027417">
    <property type="entry name" value="P-loop_NTPase"/>
</dbReference>
<evidence type="ECO:0000313" key="2">
    <source>
        <dbReference type="EMBL" id="CAB3399620.1"/>
    </source>
</evidence>
<accession>A0A8S1EFZ6</accession>
<feature type="compositionally biased region" description="Acidic residues" evidence="1">
    <location>
        <begin position="9"/>
        <end position="21"/>
    </location>
</feature>
<name>A0A8S1EFZ6_9PELO</name>
<gene>
    <name evidence="2" type="ORF">CBOVIS_LOCUS2717</name>
</gene>
<feature type="region of interest" description="Disordered" evidence="1">
    <location>
        <begin position="250"/>
        <end position="273"/>
    </location>
</feature>
<comment type="caution">
    <text evidence="2">The sequence shown here is derived from an EMBL/GenBank/DDBJ whole genome shotgun (WGS) entry which is preliminary data.</text>
</comment>
<organism evidence="2 3">
    <name type="scientific">Caenorhabditis bovis</name>
    <dbReference type="NCBI Taxonomy" id="2654633"/>
    <lineage>
        <taxon>Eukaryota</taxon>
        <taxon>Metazoa</taxon>
        <taxon>Ecdysozoa</taxon>
        <taxon>Nematoda</taxon>
        <taxon>Chromadorea</taxon>
        <taxon>Rhabditida</taxon>
        <taxon>Rhabditina</taxon>
        <taxon>Rhabditomorpha</taxon>
        <taxon>Rhabditoidea</taxon>
        <taxon>Rhabditidae</taxon>
        <taxon>Peloderinae</taxon>
        <taxon>Caenorhabditis</taxon>
    </lineage>
</organism>
<dbReference type="EMBL" id="CADEPM010000002">
    <property type="protein sequence ID" value="CAB3399620.1"/>
    <property type="molecule type" value="Genomic_DNA"/>
</dbReference>
<feature type="compositionally biased region" description="Low complexity" evidence="1">
    <location>
        <begin position="150"/>
        <end position="159"/>
    </location>
</feature>
<dbReference type="PANTHER" id="PTHR36935:SF1">
    <property type="entry name" value="RAS FAMILY PROTEIN"/>
    <property type="match status" value="1"/>
</dbReference>
<keyword evidence="3" id="KW-1185">Reference proteome</keyword>